<accession>A0A8I6RUM2</accession>
<evidence type="ECO:0000256" key="3">
    <source>
        <dbReference type="ARBA" id="ARBA00022553"/>
    </source>
</evidence>
<evidence type="ECO:0000256" key="5">
    <source>
        <dbReference type="SAM" id="Coils"/>
    </source>
</evidence>
<comment type="subcellular location">
    <subcellularLocation>
        <location evidence="1">Cytoplasm</location>
        <location evidence="1">Cytoskeleton</location>
        <location evidence="1">Microtubule organizing center</location>
        <location evidence="1">Centrosome</location>
    </subcellularLocation>
</comment>
<evidence type="ECO:0000313" key="8">
    <source>
        <dbReference type="Proteomes" id="UP000494040"/>
    </source>
</evidence>
<dbReference type="KEGG" id="clec:106668028"/>
<evidence type="ECO:0000313" key="7">
    <source>
        <dbReference type="EnsemblMetazoa" id="XP_014251905.1"/>
    </source>
</evidence>
<organism evidence="7 8">
    <name type="scientific">Cimex lectularius</name>
    <name type="common">Bed bug</name>
    <name type="synonym">Acanthia lectularia</name>
    <dbReference type="NCBI Taxonomy" id="79782"/>
    <lineage>
        <taxon>Eukaryota</taxon>
        <taxon>Metazoa</taxon>
        <taxon>Ecdysozoa</taxon>
        <taxon>Arthropoda</taxon>
        <taxon>Hexapoda</taxon>
        <taxon>Insecta</taxon>
        <taxon>Pterygota</taxon>
        <taxon>Neoptera</taxon>
        <taxon>Paraneoptera</taxon>
        <taxon>Hemiptera</taxon>
        <taxon>Heteroptera</taxon>
        <taxon>Panheteroptera</taxon>
        <taxon>Cimicomorpha</taxon>
        <taxon>Cimicidae</taxon>
        <taxon>Cimex</taxon>
    </lineage>
</organism>
<dbReference type="Proteomes" id="UP000494040">
    <property type="component" value="Unassembled WGS sequence"/>
</dbReference>
<evidence type="ECO:0000259" key="6">
    <source>
        <dbReference type="PROSITE" id="PS50222"/>
    </source>
</evidence>
<evidence type="ECO:0000256" key="2">
    <source>
        <dbReference type="ARBA" id="ARBA00022490"/>
    </source>
</evidence>
<reference evidence="7" key="1">
    <citation type="submission" date="2022-01" db="UniProtKB">
        <authorList>
            <consortium name="EnsemblMetazoa"/>
        </authorList>
    </citation>
    <scope>IDENTIFICATION</scope>
</reference>
<feature type="coiled-coil region" evidence="5">
    <location>
        <begin position="761"/>
        <end position="817"/>
    </location>
</feature>
<evidence type="ECO:0000256" key="4">
    <source>
        <dbReference type="ARBA" id="ARBA00023212"/>
    </source>
</evidence>
<feature type="coiled-coil region" evidence="5">
    <location>
        <begin position="939"/>
        <end position="1054"/>
    </location>
</feature>
<dbReference type="PANTHER" id="PTHR18905">
    <property type="entry name" value="NINEIN"/>
    <property type="match status" value="1"/>
</dbReference>
<name>A0A8I6RUM2_CIMLE</name>
<dbReference type="EnsemblMetazoa" id="XM_014396419.1">
    <property type="protein sequence ID" value="XP_014251905.1"/>
    <property type="gene ID" value="LOC106668028"/>
</dbReference>
<dbReference type="RefSeq" id="XP_014251905.1">
    <property type="nucleotide sequence ID" value="XM_014396419.1"/>
</dbReference>
<keyword evidence="3" id="KW-0597">Phosphoprotein</keyword>
<dbReference type="Gene3D" id="1.10.238.10">
    <property type="entry name" value="EF-hand"/>
    <property type="match status" value="1"/>
</dbReference>
<keyword evidence="5" id="KW-0175">Coiled coil</keyword>
<dbReference type="GeneID" id="106668028"/>
<dbReference type="GO" id="GO:0034454">
    <property type="term" value="P:microtubule anchoring at centrosome"/>
    <property type="evidence" value="ECO:0007669"/>
    <property type="project" value="TreeGrafter"/>
</dbReference>
<sequence length="1091" mass="125748">MESLPRDPYERQLLEVFKSCDCDGKGLLDNDGLSKLCELLHLEDGREELMSYLLPNGIPSAPSVTFNKFRDALLTLLGGVREHENRSPSPVREVSPKYVYGEKKYGRRSRPESIEQLDINEMNDNSNRSKDILNSLHSTSLNNITLCSSADLITVNGNSDDLQELEHQSVKNMLINKECEVSGESELRNAWERLGVGREGYLHPNELAMICSAVGMDTMADQVVTQVFSTLQTDDEGRILFEEFLELFHSKSDATLQSLDANRTQFSKSPTMDVNEISVSGTARLFQELNNARTQLEAVTAERDKLKADLADANHRATILAQEIDEHHARIEKASRNKIELLEQKQQEDIKQLKYQISLEKDQLLQTNQRLEKSLTEHIEQLNNISSELSALKMECEHLEKENRNLNSKLFESETLKKDFQEQLECMSSLHQRVYELESLQEQSSGIVEKINNLEVENKELRDKNDELTIQLENFLTTNLQKKEPHLDCSSGTKRRVKSPELYTATRMGKVRRCCTETDLTAANIIQNAGFPTSTLNQKDLDLEDESFPLSCEQTQVDDDKEKMKAYIAVLEAKIQLLQQKEWLCKSNSRDGDSINTLLSANSTQMTYTSCENSYDAMLPVNCENSLGRLNAHVDTGVQTESPLGYLEKHCHELENELERVRDKIIKILSERRACSEENCVLKQTLQTLMKNNLKPEDCDNNILKASLKLLPNQPKDMFINNCNIEEGSECLTIALTPTSEKENRDVECLKCKNSNNSEFVNTLKEENKRLTQMCQELENSLQLMKDEYEETEDYWQKKLEEERKLYEKDQRQSDEKFADLETKIQEYAELLASEQFKKPTLPPIEENEFLEKQFTDLEEEYKCYKSETEEQLIFKDEKIQKLELALENVCRLQQSVRDESVQTNFGELSKHGSKIRQSSSAPKWSQTELCWCARGKAKERLRSEIEDLCHRKRMLLNQIASLQANSQLASPRMDNMQIFHSLSNRLRQQEMRCTDLQSALKQQQKQTEEILQRAWERHKLDLTTIQNSLVVTQEKLQQQKRNTRQQLEKLNAADALVKDLCSENRNLVQMLMSLEHKYQSLSHSALPNSL</sequence>
<keyword evidence="2" id="KW-0963">Cytoplasm</keyword>
<dbReference type="PROSITE" id="PS50222">
    <property type="entry name" value="EF_HAND_2"/>
    <property type="match status" value="1"/>
</dbReference>
<dbReference type="RefSeq" id="XP_014251906.1">
    <property type="nucleotide sequence ID" value="XM_014396420.2"/>
</dbReference>
<dbReference type="AlphaFoldDB" id="A0A8I6RUM2"/>
<dbReference type="PANTHER" id="PTHR18905:SF13">
    <property type="entry name" value="NON-CENTROSOMAL MICROTUBULE ARRAY"/>
    <property type="match status" value="1"/>
</dbReference>
<dbReference type="GO" id="GO:0005813">
    <property type="term" value="C:centrosome"/>
    <property type="evidence" value="ECO:0007669"/>
    <property type="project" value="UniProtKB-SubCell"/>
</dbReference>
<dbReference type="GO" id="GO:0005509">
    <property type="term" value="F:calcium ion binding"/>
    <property type="evidence" value="ECO:0007669"/>
    <property type="project" value="InterPro"/>
</dbReference>
<keyword evidence="8" id="KW-1185">Reference proteome</keyword>
<dbReference type="OMA" id="IRSHIML"/>
<dbReference type="EnsemblMetazoa" id="XM_014396420.2">
    <property type="protein sequence ID" value="XP_014251906.1"/>
    <property type="gene ID" value="LOC106668028"/>
</dbReference>
<feature type="coiled-coil region" evidence="5">
    <location>
        <begin position="644"/>
        <end position="671"/>
    </location>
</feature>
<feature type="coiled-coil region" evidence="5">
    <location>
        <begin position="282"/>
        <end position="478"/>
    </location>
</feature>
<dbReference type="InterPro" id="IPR002048">
    <property type="entry name" value="EF_hand_dom"/>
</dbReference>
<evidence type="ECO:0000256" key="1">
    <source>
        <dbReference type="ARBA" id="ARBA00004300"/>
    </source>
</evidence>
<dbReference type="InterPro" id="IPR011992">
    <property type="entry name" value="EF-hand-dom_pair"/>
</dbReference>
<feature type="coiled-coil region" evidence="5">
    <location>
        <begin position="848"/>
        <end position="886"/>
    </location>
</feature>
<dbReference type="OrthoDB" id="5799458at2759"/>
<dbReference type="CTD" id="124619211"/>
<keyword evidence="4" id="KW-0206">Cytoskeleton</keyword>
<dbReference type="SUPFAM" id="SSF47473">
    <property type="entry name" value="EF-hand"/>
    <property type="match status" value="1"/>
</dbReference>
<proteinExistence type="predicted"/>
<feature type="domain" description="EF-hand" evidence="6">
    <location>
        <begin position="219"/>
        <end position="254"/>
    </location>
</feature>
<protein>
    <recommendedName>
        <fullName evidence="6">EF-hand domain-containing protein</fullName>
    </recommendedName>
</protein>